<evidence type="ECO:0000256" key="1">
    <source>
        <dbReference type="SAM" id="MobiDB-lite"/>
    </source>
</evidence>
<keyword evidence="3" id="KW-1185">Reference proteome</keyword>
<dbReference type="Proteomes" id="UP001218188">
    <property type="component" value="Unassembled WGS sequence"/>
</dbReference>
<feature type="compositionally biased region" description="Acidic residues" evidence="1">
    <location>
        <begin position="263"/>
        <end position="277"/>
    </location>
</feature>
<proteinExistence type="predicted"/>
<dbReference type="AlphaFoldDB" id="A0AAD6SCM3"/>
<evidence type="ECO:0000313" key="2">
    <source>
        <dbReference type="EMBL" id="KAJ7025243.1"/>
    </source>
</evidence>
<feature type="region of interest" description="Disordered" evidence="1">
    <location>
        <begin position="220"/>
        <end position="349"/>
    </location>
</feature>
<feature type="compositionally biased region" description="Basic residues" evidence="1">
    <location>
        <begin position="228"/>
        <end position="243"/>
    </location>
</feature>
<protein>
    <submittedName>
        <fullName evidence="2">Uncharacterized protein</fullName>
    </submittedName>
</protein>
<name>A0AAD6SCM3_9AGAR</name>
<reference evidence="2" key="1">
    <citation type="submission" date="2023-03" db="EMBL/GenBank/DDBJ databases">
        <title>Massive genome expansion in bonnet fungi (Mycena s.s.) driven by repeated elements and novel gene families across ecological guilds.</title>
        <authorList>
            <consortium name="Lawrence Berkeley National Laboratory"/>
            <person name="Harder C.B."/>
            <person name="Miyauchi S."/>
            <person name="Viragh M."/>
            <person name="Kuo A."/>
            <person name="Thoen E."/>
            <person name="Andreopoulos B."/>
            <person name="Lu D."/>
            <person name="Skrede I."/>
            <person name="Drula E."/>
            <person name="Henrissat B."/>
            <person name="Morin E."/>
            <person name="Kohler A."/>
            <person name="Barry K."/>
            <person name="LaButti K."/>
            <person name="Morin E."/>
            <person name="Salamov A."/>
            <person name="Lipzen A."/>
            <person name="Mereny Z."/>
            <person name="Hegedus B."/>
            <person name="Baldrian P."/>
            <person name="Stursova M."/>
            <person name="Weitz H."/>
            <person name="Taylor A."/>
            <person name="Grigoriev I.V."/>
            <person name="Nagy L.G."/>
            <person name="Martin F."/>
            <person name="Kauserud H."/>
        </authorList>
    </citation>
    <scope>NUCLEOTIDE SEQUENCE</scope>
    <source>
        <strain evidence="2">CBHHK200</strain>
    </source>
</reference>
<organism evidence="2 3">
    <name type="scientific">Mycena alexandri</name>
    <dbReference type="NCBI Taxonomy" id="1745969"/>
    <lineage>
        <taxon>Eukaryota</taxon>
        <taxon>Fungi</taxon>
        <taxon>Dikarya</taxon>
        <taxon>Basidiomycota</taxon>
        <taxon>Agaricomycotina</taxon>
        <taxon>Agaricomycetes</taxon>
        <taxon>Agaricomycetidae</taxon>
        <taxon>Agaricales</taxon>
        <taxon>Marasmiineae</taxon>
        <taxon>Mycenaceae</taxon>
        <taxon>Mycena</taxon>
    </lineage>
</organism>
<gene>
    <name evidence="2" type="ORF">C8F04DRAFT_1269359</name>
</gene>
<dbReference type="EMBL" id="JARJCM010000156">
    <property type="protein sequence ID" value="KAJ7025243.1"/>
    <property type="molecule type" value="Genomic_DNA"/>
</dbReference>
<feature type="compositionally biased region" description="Basic and acidic residues" evidence="1">
    <location>
        <begin position="297"/>
        <end position="318"/>
    </location>
</feature>
<feature type="compositionally biased region" description="Polar residues" evidence="1">
    <location>
        <begin position="319"/>
        <end position="337"/>
    </location>
</feature>
<feature type="compositionally biased region" description="Acidic residues" evidence="1">
    <location>
        <begin position="248"/>
        <end position="257"/>
    </location>
</feature>
<accession>A0AAD6SCM3</accession>
<evidence type="ECO:0000313" key="3">
    <source>
        <dbReference type="Proteomes" id="UP001218188"/>
    </source>
</evidence>
<sequence length="349" mass="38860">MVYGATLVFPDAAAEKQLAATSDAPPTVKNTRKKAPAKPLQQAKVEVLTEKICLNAAVNRVFHNPPLEITSLDCIAAQRPLPCSLCAARNNIVLEFPAPPLPPDIYFPAFTAPTTAQDTTPMDKKFKLTQKERQQAESRLIQFGETLRRAERKHATHANRPKSAFFPSSILKSVLDSLLTFDSFNDLATHVESWTFAVGYQVRLCALVHELRRAIESQRKEAQEEKKAARRKKSGGTQRRKRRADGWDSGEDSEDREENSGDGSEESGDEMSSDDDTVNEHPRSSPIPPPAKRVRRILHEVTNKDRPVRKSTGKDAAKKTQSVGEISQTYSAPYRTTSSRRRALDAELS</sequence>
<comment type="caution">
    <text evidence="2">The sequence shown here is derived from an EMBL/GenBank/DDBJ whole genome shotgun (WGS) entry which is preliminary data.</text>
</comment>